<dbReference type="InterPro" id="IPR044770">
    <property type="entry name" value="MFS_spinster-like"/>
</dbReference>
<dbReference type="STRING" id="1515439.SAMN06265784_104265"/>
<reference evidence="10" key="1">
    <citation type="submission" date="2017-04" db="EMBL/GenBank/DDBJ databases">
        <authorList>
            <person name="Varghese N."/>
            <person name="Submissions S."/>
        </authorList>
    </citation>
    <scope>NUCLEOTIDE SEQUENCE [LARGE SCALE GENOMIC DNA]</scope>
    <source>
        <strain evidence="10">LMG 29540</strain>
    </source>
</reference>
<organism evidence="9 10">
    <name type="scientific">Paraburkholderia susongensis</name>
    <dbReference type="NCBI Taxonomy" id="1515439"/>
    <lineage>
        <taxon>Bacteria</taxon>
        <taxon>Pseudomonadati</taxon>
        <taxon>Pseudomonadota</taxon>
        <taxon>Betaproteobacteria</taxon>
        <taxon>Burkholderiales</taxon>
        <taxon>Burkholderiaceae</taxon>
        <taxon>Paraburkholderia</taxon>
    </lineage>
</organism>
<dbReference type="Pfam" id="PF07690">
    <property type="entry name" value="MFS_1"/>
    <property type="match status" value="1"/>
</dbReference>
<feature type="transmembrane region" description="Helical" evidence="7">
    <location>
        <begin position="12"/>
        <end position="34"/>
    </location>
</feature>
<sequence>MIDHNAYPTSRRAWLTVVILLFAYVLSFVDRQILNLLVAPVRRDMVLTDTQMSLLMGLSFAVFYALAGIPLGRIVDTRSRRGLIFYGVLFWSLMTAGCGVVKVYWQFLLMRVGTGAGEATLSPAAYSILADSFPPEKRATAISVYGMGVYIGVGMAYLLGGGIITWANARGDVVLPLFGLIKPWQLIFLVLGALGISFCLLLLAIKEPARKGAGAGVAVPLKDVGRYIVSIRKAVLSHNLGFACLVFASYGVGAWTPTFFVRDHGMTPGEVGLYVGSISMVAGSLGVVSGGRLADYLARRGYRDSNMRVALFGAVLTGLCSVVYLIDDMTVVWVLMFVYVFVAAMPNGVAAAAIQEIMPNSMRGQTSAIYLFVVTLIGLGLGPTAVALLTDYVFRDDMAVRYSIVWVASLATGSGALLIWSGLKPYAQARKTLEDWEPDRETDQATNRQIQTAGYLHRSKVQPPEQHPTR</sequence>
<dbReference type="AlphaFoldDB" id="A0A1X7KT46"/>
<feature type="transmembrane region" description="Helical" evidence="7">
    <location>
        <begin position="402"/>
        <end position="423"/>
    </location>
</feature>
<keyword evidence="5 7" id="KW-0472">Membrane</keyword>
<dbReference type="PANTHER" id="PTHR23505">
    <property type="entry name" value="SPINSTER"/>
    <property type="match status" value="1"/>
</dbReference>
<dbReference type="PROSITE" id="PS50850">
    <property type="entry name" value="MFS"/>
    <property type="match status" value="1"/>
</dbReference>
<accession>A0A1X7KT46</accession>
<feature type="domain" description="Major facilitator superfamily (MFS) profile" evidence="8">
    <location>
        <begin position="16"/>
        <end position="427"/>
    </location>
</feature>
<evidence type="ECO:0000256" key="4">
    <source>
        <dbReference type="ARBA" id="ARBA00022989"/>
    </source>
</evidence>
<keyword evidence="4 7" id="KW-1133">Transmembrane helix</keyword>
<dbReference type="RefSeq" id="WP_085484017.1">
    <property type="nucleotide sequence ID" value="NZ_FXAT01000004.1"/>
</dbReference>
<feature type="transmembrane region" description="Helical" evidence="7">
    <location>
        <begin position="306"/>
        <end position="326"/>
    </location>
</feature>
<evidence type="ECO:0000313" key="10">
    <source>
        <dbReference type="Proteomes" id="UP000193228"/>
    </source>
</evidence>
<feature type="transmembrane region" description="Helical" evidence="7">
    <location>
        <begin position="54"/>
        <end position="71"/>
    </location>
</feature>
<feature type="transmembrane region" description="Helical" evidence="7">
    <location>
        <begin position="83"/>
        <end position="105"/>
    </location>
</feature>
<keyword evidence="10" id="KW-1185">Reference proteome</keyword>
<dbReference type="CDD" id="cd17328">
    <property type="entry name" value="MFS_spinster_like"/>
    <property type="match status" value="1"/>
</dbReference>
<protein>
    <submittedName>
        <fullName evidence="9">Fucose permease</fullName>
    </submittedName>
</protein>
<dbReference type="PANTHER" id="PTHR23505:SF79">
    <property type="entry name" value="PROTEIN SPINSTER"/>
    <property type="match status" value="1"/>
</dbReference>
<feature type="transmembrane region" description="Helical" evidence="7">
    <location>
        <begin position="111"/>
        <end position="130"/>
    </location>
</feature>
<name>A0A1X7KT46_9BURK</name>
<feature type="transmembrane region" description="Helical" evidence="7">
    <location>
        <begin position="367"/>
        <end position="390"/>
    </location>
</feature>
<comment type="subcellular location">
    <subcellularLocation>
        <location evidence="1">Membrane</location>
        <topology evidence="1">Multi-pass membrane protein</topology>
    </subcellularLocation>
</comment>
<evidence type="ECO:0000256" key="2">
    <source>
        <dbReference type="ARBA" id="ARBA00022448"/>
    </source>
</evidence>
<dbReference type="InterPro" id="IPR036259">
    <property type="entry name" value="MFS_trans_sf"/>
</dbReference>
<dbReference type="Proteomes" id="UP000193228">
    <property type="component" value="Unassembled WGS sequence"/>
</dbReference>
<evidence type="ECO:0000256" key="3">
    <source>
        <dbReference type="ARBA" id="ARBA00022692"/>
    </source>
</evidence>
<feature type="transmembrane region" description="Helical" evidence="7">
    <location>
        <begin position="273"/>
        <end position="294"/>
    </location>
</feature>
<proteinExistence type="predicted"/>
<feature type="transmembrane region" description="Helical" evidence="7">
    <location>
        <begin position="142"/>
        <end position="164"/>
    </location>
</feature>
<dbReference type="GO" id="GO:0022857">
    <property type="term" value="F:transmembrane transporter activity"/>
    <property type="evidence" value="ECO:0007669"/>
    <property type="project" value="InterPro"/>
</dbReference>
<feature type="transmembrane region" description="Helical" evidence="7">
    <location>
        <begin position="332"/>
        <end position="355"/>
    </location>
</feature>
<evidence type="ECO:0000256" key="6">
    <source>
        <dbReference type="SAM" id="MobiDB-lite"/>
    </source>
</evidence>
<evidence type="ECO:0000256" key="7">
    <source>
        <dbReference type="SAM" id="Phobius"/>
    </source>
</evidence>
<feature type="transmembrane region" description="Helical" evidence="7">
    <location>
        <begin position="184"/>
        <end position="205"/>
    </location>
</feature>
<dbReference type="InterPro" id="IPR020846">
    <property type="entry name" value="MFS_dom"/>
</dbReference>
<gene>
    <name evidence="9" type="ORF">SAMN06265784_104265</name>
</gene>
<dbReference type="OrthoDB" id="6057322at2"/>
<dbReference type="EMBL" id="FXAT01000004">
    <property type="protein sequence ID" value="SMG44389.1"/>
    <property type="molecule type" value="Genomic_DNA"/>
</dbReference>
<dbReference type="SUPFAM" id="SSF103473">
    <property type="entry name" value="MFS general substrate transporter"/>
    <property type="match status" value="1"/>
</dbReference>
<keyword evidence="2" id="KW-0813">Transport</keyword>
<evidence type="ECO:0000256" key="1">
    <source>
        <dbReference type="ARBA" id="ARBA00004141"/>
    </source>
</evidence>
<feature type="region of interest" description="Disordered" evidence="6">
    <location>
        <begin position="437"/>
        <end position="470"/>
    </location>
</feature>
<dbReference type="Gene3D" id="1.20.1250.20">
    <property type="entry name" value="MFS general substrate transporter like domains"/>
    <property type="match status" value="2"/>
</dbReference>
<feature type="transmembrane region" description="Helical" evidence="7">
    <location>
        <begin position="240"/>
        <end position="261"/>
    </location>
</feature>
<evidence type="ECO:0000259" key="8">
    <source>
        <dbReference type="PROSITE" id="PS50850"/>
    </source>
</evidence>
<evidence type="ECO:0000313" key="9">
    <source>
        <dbReference type="EMBL" id="SMG44389.1"/>
    </source>
</evidence>
<keyword evidence="3 7" id="KW-0812">Transmembrane</keyword>
<dbReference type="InterPro" id="IPR011701">
    <property type="entry name" value="MFS"/>
</dbReference>
<evidence type="ECO:0000256" key="5">
    <source>
        <dbReference type="ARBA" id="ARBA00023136"/>
    </source>
</evidence>
<dbReference type="GO" id="GO:0016020">
    <property type="term" value="C:membrane"/>
    <property type="evidence" value="ECO:0007669"/>
    <property type="project" value="UniProtKB-SubCell"/>
</dbReference>